<dbReference type="AlphaFoldDB" id="A0AAD4MJ08"/>
<gene>
    <name evidence="1" type="ORF">DdX_20258</name>
</gene>
<protein>
    <submittedName>
        <fullName evidence="1">Uncharacterized protein</fullName>
    </submittedName>
</protein>
<comment type="caution">
    <text evidence="1">The sequence shown here is derived from an EMBL/GenBank/DDBJ whole genome shotgun (WGS) entry which is preliminary data.</text>
</comment>
<name>A0AAD4MJ08_9BILA</name>
<reference evidence="1" key="1">
    <citation type="submission" date="2022-01" db="EMBL/GenBank/DDBJ databases">
        <title>Genome Sequence Resource for Two Populations of Ditylenchus destructor, the Migratory Endoparasitic Phytonematode.</title>
        <authorList>
            <person name="Zhang H."/>
            <person name="Lin R."/>
            <person name="Xie B."/>
        </authorList>
    </citation>
    <scope>NUCLEOTIDE SEQUENCE</scope>
    <source>
        <strain evidence="1">BazhouSP</strain>
    </source>
</reference>
<organism evidence="1 2">
    <name type="scientific">Ditylenchus destructor</name>
    <dbReference type="NCBI Taxonomy" id="166010"/>
    <lineage>
        <taxon>Eukaryota</taxon>
        <taxon>Metazoa</taxon>
        <taxon>Ecdysozoa</taxon>
        <taxon>Nematoda</taxon>
        <taxon>Chromadorea</taxon>
        <taxon>Rhabditida</taxon>
        <taxon>Tylenchina</taxon>
        <taxon>Tylenchomorpha</taxon>
        <taxon>Sphaerularioidea</taxon>
        <taxon>Anguinidae</taxon>
        <taxon>Anguininae</taxon>
        <taxon>Ditylenchus</taxon>
    </lineage>
</organism>
<proteinExistence type="predicted"/>
<dbReference type="EMBL" id="JAKKPZ010000542">
    <property type="protein sequence ID" value="KAI1694188.1"/>
    <property type="molecule type" value="Genomic_DNA"/>
</dbReference>
<evidence type="ECO:0000313" key="1">
    <source>
        <dbReference type="EMBL" id="KAI1694188.1"/>
    </source>
</evidence>
<keyword evidence="2" id="KW-1185">Reference proteome</keyword>
<accession>A0AAD4MJ08</accession>
<evidence type="ECO:0000313" key="2">
    <source>
        <dbReference type="Proteomes" id="UP001201812"/>
    </source>
</evidence>
<sequence>MAPVQLPPDNSHRDSCHLQTLILGIEISYQLRMISKLVRCVLLFSCLCAAEKVCGRLKILVHMTSIGYSHVQFQGKIADELANAGHEVQSILYTLIREIV</sequence>
<dbReference type="Proteomes" id="UP001201812">
    <property type="component" value="Unassembled WGS sequence"/>
</dbReference>